<dbReference type="EMBL" id="JAVLAM010000001">
    <property type="protein sequence ID" value="MDT7014163.1"/>
    <property type="molecule type" value="Genomic_DNA"/>
</dbReference>
<proteinExistence type="predicted"/>
<sequence>MIPRVDQGPAVLFDVAAADDLWQASMGMQKGWHDALENAVTTRTITVATAQRYANG</sequence>
<evidence type="ECO:0000313" key="1">
    <source>
        <dbReference type="EMBL" id="MDT7014163.1"/>
    </source>
</evidence>
<dbReference type="AlphaFoldDB" id="A0AAW8W5Z4"/>
<evidence type="ECO:0000313" key="2">
    <source>
        <dbReference type="Proteomes" id="UP001254075"/>
    </source>
</evidence>
<accession>A0AAW8W5Z4</accession>
<protein>
    <submittedName>
        <fullName evidence="1">Uncharacterized protein</fullName>
    </submittedName>
</protein>
<organism evidence="1 2">
    <name type="scientific">Levilactobacillus namurensis</name>
    <dbReference type="NCBI Taxonomy" id="380393"/>
    <lineage>
        <taxon>Bacteria</taxon>
        <taxon>Bacillati</taxon>
        <taxon>Bacillota</taxon>
        <taxon>Bacilli</taxon>
        <taxon>Lactobacillales</taxon>
        <taxon>Lactobacillaceae</taxon>
        <taxon>Levilactobacillus</taxon>
    </lineage>
</organism>
<comment type="caution">
    <text evidence="1">The sequence shown here is derived from an EMBL/GenBank/DDBJ whole genome shotgun (WGS) entry which is preliminary data.</text>
</comment>
<gene>
    <name evidence="1" type="ORF">RI532_06960</name>
</gene>
<name>A0AAW8W5Z4_9LACO</name>
<reference evidence="1" key="1">
    <citation type="submission" date="2023-08" db="EMBL/GenBank/DDBJ databases">
        <authorList>
            <person name="Page C.A."/>
            <person name="Perez-Diaz I.M."/>
        </authorList>
    </citation>
    <scope>NUCLEOTIDE SEQUENCE</scope>
    <source>
        <strain evidence="1">3.8.38</strain>
    </source>
</reference>
<dbReference type="Proteomes" id="UP001254075">
    <property type="component" value="Unassembled WGS sequence"/>
</dbReference>